<evidence type="ECO:0000256" key="4">
    <source>
        <dbReference type="ARBA" id="ARBA00023163"/>
    </source>
</evidence>
<dbReference type="CDD" id="cd06171">
    <property type="entry name" value="Sigma70_r4"/>
    <property type="match status" value="1"/>
</dbReference>
<evidence type="ECO:0000259" key="6">
    <source>
        <dbReference type="Pfam" id="PF08281"/>
    </source>
</evidence>
<dbReference type="AlphaFoldDB" id="A0A0G1L8V9"/>
<dbReference type="InterPro" id="IPR039425">
    <property type="entry name" value="RNA_pol_sigma-70-like"/>
</dbReference>
<feature type="domain" description="RNA polymerase sigma factor 70 region 4 type 2" evidence="6">
    <location>
        <begin position="141"/>
        <end position="192"/>
    </location>
</feature>
<comment type="similarity">
    <text evidence="1">Belongs to the sigma-70 factor family. ECF subfamily.</text>
</comment>
<dbReference type="GO" id="GO:0016987">
    <property type="term" value="F:sigma factor activity"/>
    <property type="evidence" value="ECO:0007669"/>
    <property type="project" value="UniProtKB-KW"/>
</dbReference>
<dbReference type="GO" id="GO:0006352">
    <property type="term" value="P:DNA-templated transcription initiation"/>
    <property type="evidence" value="ECO:0007669"/>
    <property type="project" value="InterPro"/>
</dbReference>
<dbReference type="SUPFAM" id="SSF88659">
    <property type="entry name" value="Sigma3 and sigma4 domains of RNA polymerase sigma factors"/>
    <property type="match status" value="1"/>
</dbReference>
<reference evidence="7 8" key="1">
    <citation type="journal article" date="2015" name="Nature">
        <title>rRNA introns, odd ribosomes, and small enigmatic genomes across a large radiation of phyla.</title>
        <authorList>
            <person name="Brown C.T."/>
            <person name="Hug L.A."/>
            <person name="Thomas B.C."/>
            <person name="Sharon I."/>
            <person name="Castelle C.J."/>
            <person name="Singh A."/>
            <person name="Wilkins M.J."/>
            <person name="Williams K.H."/>
            <person name="Banfield J.F."/>
        </authorList>
    </citation>
    <scope>NUCLEOTIDE SEQUENCE [LARGE SCALE GENOMIC DNA]</scope>
</reference>
<protein>
    <submittedName>
        <fullName evidence="7">RNA polymerase, sigma-24 subunit, ECF subfamily</fullName>
    </submittedName>
</protein>
<evidence type="ECO:0000256" key="3">
    <source>
        <dbReference type="ARBA" id="ARBA00023082"/>
    </source>
</evidence>
<dbReference type="Proteomes" id="UP000033966">
    <property type="component" value="Unassembled WGS sequence"/>
</dbReference>
<evidence type="ECO:0000256" key="1">
    <source>
        <dbReference type="ARBA" id="ARBA00010641"/>
    </source>
</evidence>
<name>A0A0G1L8V9_9BACT</name>
<keyword evidence="2" id="KW-0805">Transcription regulation</keyword>
<dbReference type="InterPro" id="IPR013325">
    <property type="entry name" value="RNA_pol_sigma_r2"/>
</dbReference>
<dbReference type="GO" id="GO:0003677">
    <property type="term" value="F:DNA binding"/>
    <property type="evidence" value="ECO:0007669"/>
    <property type="project" value="InterPro"/>
</dbReference>
<dbReference type="NCBIfam" id="TIGR02937">
    <property type="entry name" value="sigma70-ECF"/>
    <property type="match status" value="1"/>
</dbReference>
<dbReference type="SUPFAM" id="SSF88946">
    <property type="entry name" value="Sigma2 domain of RNA polymerase sigma factors"/>
    <property type="match status" value="1"/>
</dbReference>
<proteinExistence type="inferred from homology"/>
<evidence type="ECO:0000313" key="7">
    <source>
        <dbReference type="EMBL" id="KKT92305.1"/>
    </source>
</evidence>
<organism evidence="7 8">
    <name type="scientific">Candidatus Jorgensenbacteria bacterium GW2011_GWA2_45_13</name>
    <dbReference type="NCBI Taxonomy" id="1618662"/>
    <lineage>
        <taxon>Bacteria</taxon>
        <taxon>Candidatus Joergenseniibacteriota</taxon>
    </lineage>
</organism>
<comment type="caution">
    <text evidence="7">The sequence shown here is derived from an EMBL/GenBank/DDBJ whole genome shotgun (WGS) entry which is preliminary data.</text>
</comment>
<evidence type="ECO:0000259" key="5">
    <source>
        <dbReference type="Pfam" id="PF04542"/>
    </source>
</evidence>
<dbReference type="PANTHER" id="PTHR43133:SF57">
    <property type="entry name" value="RNA POLYMERASE SIGMA-70 FACTOR"/>
    <property type="match status" value="1"/>
</dbReference>
<keyword evidence="4" id="KW-0804">Transcription</keyword>
<dbReference type="InterPro" id="IPR036388">
    <property type="entry name" value="WH-like_DNA-bd_sf"/>
</dbReference>
<dbReference type="InterPro" id="IPR007627">
    <property type="entry name" value="RNA_pol_sigma70_r2"/>
</dbReference>
<dbReference type="InterPro" id="IPR013324">
    <property type="entry name" value="RNA_pol_sigma_r3/r4-like"/>
</dbReference>
<feature type="domain" description="RNA polymerase sigma-70 region 2" evidence="5">
    <location>
        <begin position="45"/>
        <end position="112"/>
    </location>
</feature>
<gene>
    <name evidence="7" type="ORF">UW92_C0003G0022</name>
</gene>
<accession>A0A0G1L8V9</accession>
<dbReference type="Gene3D" id="1.10.10.10">
    <property type="entry name" value="Winged helix-like DNA-binding domain superfamily/Winged helix DNA-binding domain"/>
    <property type="match status" value="1"/>
</dbReference>
<keyword evidence="3" id="KW-0731">Sigma factor</keyword>
<dbReference type="Pfam" id="PF04542">
    <property type="entry name" value="Sigma70_r2"/>
    <property type="match status" value="1"/>
</dbReference>
<dbReference type="InterPro" id="IPR014284">
    <property type="entry name" value="RNA_pol_sigma-70_dom"/>
</dbReference>
<dbReference type="Pfam" id="PF08281">
    <property type="entry name" value="Sigma70_r4_2"/>
    <property type="match status" value="1"/>
</dbReference>
<sequence length="212" mass="24704">MYNGLKGTHIIEWFVVGARPSYMEYGELEAIKKCKDGNLEAFGSLYSLYTKKIYNFIFYRTYRKELAEDIASMAFMKALENIGQFDERKGNFSSWLYRIAQNALIDHVRKERPSVPIEDVFDLGEGDNTEEKLDIGENLKEVKKYLKELSAEQRELVRLRVWDELSYKEIAELTGKSEGSCKVMFSRIVAKMQKEIPHVLLLLAIFRIYKGN</sequence>
<dbReference type="InterPro" id="IPR013249">
    <property type="entry name" value="RNA_pol_sigma70_r4_t2"/>
</dbReference>
<dbReference type="EMBL" id="LCKF01000003">
    <property type="protein sequence ID" value="KKT92305.1"/>
    <property type="molecule type" value="Genomic_DNA"/>
</dbReference>
<dbReference type="Gene3D" id="1.10.1740.10">
    <property type="match status" value="1"/>
</dbReference>
<evidence type="ECO:0000256" key="2">
    <source>
        <dbReference type="ARBA" id="ARBA00023015"/>
    </source>
</evidence>
<dbReference type="PANTHER" id="PTHR43133">
    <property type="entry name" value="RNA POLYMERASE ECF-TYPE SIGMA FACTO"/>
    <property type="match status" value="1"/>
</dbReference>
<evidence type="ECO:0000313" key="8">
    <source>
        <dbReference type="Proteomes" id="UP000033966"/>
    </source>
</evidence>